<evidence type="ECO:0000313" key="2">
    <source>
        <dbReference type="EnsemblPlants" id="KQL12268"/>
    </source>
</evidence>
<feature type="region of interest" description="Disordered" evidence="1">
    <location>
        <begin position="48"/>
        <end position="72"/>
    </location>
</feature>
<evidence type="ECO:0000256" key="1">
    <source>
        <dbReference type="SAM" id="MobiDB-lite"/>
    </source>
</evidence>
<sequence length="152" mass="15718">MSVETVGEDTAEAMVAVVMRITAMAMGTAGLHLPCIPTGRVGTTLPTGILETTLPTGTTPRTGGTRETTMRAGVGAGTPRLLMVGAGQEGSDQFRRIGCQREATVVAAVRVEAAMIGKMFLALHITMETVCQRWMAMACCCDGGGPASRDSG</sequence>
<reference evidence="2" key="2">
    <citation type="submission" date="2018-08" db="UniProtKB">
        <authorList>
            <consortium name="EnsemblPlants"/>
        </authorList>
    </citation>
    <scope>IDENTIFICATION</scope>
    <source>
        <strain evidence="2">Yugu1</strain>
    </source>
</reference>
<accession>K3Y3U6</accession>
<keyword evidence="3" id="KW-1185">Reference proteome</keyword>
<dbReference type="HOGENOM" id="CLU_1725462_0_0_1"/>
<protein>
    <submittedName>
        <fullName evidence="2">Uncharacterized protein</fullName>
    </submittedName>
</protein>
<dbReference type="EMBL" id="AGNK02002706">
    <property type="status" value="NOT_ANNOTATED_CDS"/>
    <property type="molecule type" value="Genomic_DNA"/>
</dbReference>
<gene>
    <name evidence="2" type="primary">LOC101769484</name>
</gene>
<organism evidence="2 3">
    <name type="scientific">Setaria italica</name>
    <name type="common">Foxtail millet</name>
    <name type="synonym">Panicum italicum</name>
    <dbReference type="NCBI Taxonomy" id="4555"/>
    <lineage>
        <taxon>Eukaryota</taxon>
        <taxon>Viridiplantae</taxon>
        <taxon>Streptophyta</taxon>
        <taxon>Embryophyta</taxon>
        <taxon>Tracheophyta</taxon>
        <taxon>Spermatophyta</taxon>
        <taxon>Magnoliopsida</taxon>
        <taxon>Liliopsida</taxon>
        <taxon>Poales</taxon>
        <taxon>Poaceae</taxon>
        <taxon>PACMAD clade</taxon>
        <taxon>Panicoideae</taxon>
        <taxon>Panicodae</taxon>
        <taxon>Paniceae</taxon>
        <taxon>Cenchrinae</taxon>
        <taxon>Setaria</taxon>
    </lineage>
</organism>
<proteinExistence type="predicted"/>
<dbReference type="Gramene" id="KQL12268">
    <property type="protein sequence ID" value="KQL12268"/>
    <property type="gene ID" value="SETIT_008881mg"/>
</dbReference>
<feature type="compositionally biased region" description="Low complexity" evidence="1">
    <location>
        <begin position="48"/>
        <end position="67"/>
    </location>
</feature>
<reference evidence="3" key="1">
    <citation type="journal article" date="2012" name="Nat. Biotechnol.">
        <title>Reference genome sequence of the model plant Setaria.</title>
        <authorList>
            <person name="Bennetzen J.L."/>
            <person name="Schmutz J."/>
            <person name="Wang H."/>
            <person name="Percifield R."/>
            <person name="Hawkins J."/>
            <person name="Pontaroli A.C."/>
            <person name="Estep M."/>
            <person name="Feng L."/>
            <person name="Vaughn J.N."/>
            <person name="Grimwood J."/>
            <person name="Jenkins J."/>
            <person name="Barry K."/>
            <person name="Lindquist E."/>
            <person name="Hellsten U."/>
            <person name="Deshpande S."/>
            <person name="Wang X."/>
            <person name="Wu X."/>
            <person name="Mitros T."/>
            <person name="Triplett J."/>
            <person name="Yang X."/>
            <person name="Ye C.Y."/>
            <person name="Mauro-Herrera M."/>
            <person name="Wang L."/>
            <person name="Li P."/>
            <person name="Sharma M."/>
            <person name="Sharma R."/>
            <person name="Ronald P.C."/>
            <person name="Panaud O."/>
            <person name="Kellogg E.A."/>
            <person name="Brutnell T.P."/>
            <person name="Doust A.N."/>
            <person name="Tuskan G.A."/>
            <person name="Rokhsar D."/>
            <person name="Devos K.M."/>
        </authorList>
    </citation>
    <scope>NUCLEOTIDE SEQUENCE [LARGE SCALE GENOMIC DNA]</scope>
    <source>
        <strain evidence="3">cv. Yugu1</strain>
    </source>
</reference>
<dbReference type="AlphaFoldDB" id="K3Y3U6"/>
<evidence type="ECO:0000313" key="3">
    <source>
        <dbReference type="Proteomes" id="UP000004995"/>
    </source>
</evidence>
<dbReference type="EnsemblPlants" id="KQL12268">
    <property type="protein sequence ID" value="KQL12268"/>
    <property type="gene ID" value="SETIT_008881mg"/>
</dbReference>
<dbReference type="Proteomes" id="UP000004995">
    <property type="component" value="Unassembled WGS sequence"/>
</dbReference>
<name>K3Y3U6_SETIT</name>